<gene>
    <name evidence="3" type="ORF">QVD17_35124</name>
</gene>
<protein>
    <submittedName>
        <fullName evidence="3">Uncharacterized protein</fullName>
    </submittedName>
</protein>
<evidence type="ECO:0000256" key="1">
    <source>
        <dbReference type="SAM" id="Coils"/>
    </source>
</evidence>
<evidence type="ECO:0000313" key="4">
    <source>
        <dbReference type="Proteomes" id="UP001229421"/>
    </source>
</evidence>
<organism evidence="3 4">
    <name type="scientific">Tagetes erecta</name>
    <name type="common">African marigold</name>
    <dbReference type="NCBI Taxonomy" id="13708"/>
    <lineage>
        <taxon>Eukaryota</taxon>
        <taxon>Viridiplantae</taxon>
        <taxon>Streptophyta</taxon>
        <taxon>Embryophyta</taxon>
        <taxon>Tracheophyta</taxon>
        <taxon>Spermatophyta</taxon>
        <taxon>Magnoliopsida</taxon>
        <taxon>eudicotyledons</taxon>
        <taxon>Gunneridae</taxon>
        <taxon>Pentapetalae</taxon>
        <taxon>asterids</taxon>
        <taxon>campanulids</taxon>
        <taxon>Asterales</taxon>
        <taxon>Asteraceae</taxon>
        <taxon>Asteroideae</taxon>
        <taxon>Heliantheae alliance</taxon>
        <taxon>Tageteae</taxon>
        <taxon>Tagetes</taxon>
    </lineage>
</organism>
<reference evidence="3" key="1">
    <citation type="journal article" date="2023" name="bioRxiv">
        <title>Improved chromosome-level genome assembly for marigold (Tagetes erecta).</title>
        <authorList>
            <person name="Jiang F."/>
            <person name="Yuan L."/>
            <person name="Wang S."/>
            <person name="Wang H."/>
            <person name="Xu D."/>
            <person name="Wang A."/>
            <person name="Fan W."/>
        </authorList>
    </citation>
    <scope>NUCLEOTIDE SEQUENCE</scope>
    <source>
        <strain evidence="3">WSJ</strain>
        <tissue evidence="3">Leaf</tissue>
    </source>
</reference>
<accession>A0AAD8K313</accession>
<keyword evidence="4" id="KW-1185">Reference proteome</keyword>
<dbReference type="EMBL" id="JAUHHV010000009">
    <property type="protein sequence ID" value="KAK1413352.1"/>
    <property type="molecule type" value="Genomic_DNA"/>
</dbReference>
<comment type="caution">
    <text evidence="3">The sequence shown here is derived from an EMBL/GenBank/DDBJ whole genome shotgun (WGS) entry which is preliminary data.</text>
</comment>
<proteinExistence type="predicted"/>
<evidence type="ECO:0000313" key="3">
    <source>
        <dbReference type="EMBL" id="KAK1413352.1"/>
    </source>
</evidence>
<sequence length="145" mass="16172">MYKAEKKSFISTRSSRKEEVLEAEVKRLRDALKAANLEKSEISTEYEKLTTICRSQRQQLNGIKQALASTMTPNTQPQGLVNKSASSPDQNSWQAFPEDLMTPTLVTSDDSKPVRTKNSHQNGSVGGLKNNERNLSFQPPGWAAF</sequence>
<name>A0AAD8K313_TARER</name>
<dbReference type="AlphaFoldDB" id="A0AAD8K313"/>
<keyword evidence="1" id="KW-0175">Coiled coil</keyword>
<feature type="region of interest" description="Disordered" evidence="2">
    <location>
        <begin position="68"/>
        <end position="145"/>
    </location>
</feature>
<feature type="compositionally biased region" description="Polar residues" evidence="2">
    <location>
        <begin position="68"/>
        <end position="94"/>
    </location>
</feature>
<dbReference type="Proteomes" id="UP001229421">
    <property type="component" value="Unassembled WGS sequence"/>
</dbReference>
<feature type="coiled-coil region" evidence="1">
    <location>
        <begin position="18"/>
        <end position="45"/>
    </location>
</feature>
<evidence type="ECO:0000256" key="2">
    <source>
        <dbReference type="SAM" id="MobiDB-lite"/>
    </source>
</evidence>